<dbReference type="Gene3D" id="3.40.50.720">
    <property type="entry name" value="NAD(P)-binding Rossmann-like Domain"/>
    <property type="match status" value="1"/>
</dbReference>
<dbReference type="InterPro" id="IPR014026">
    <property type="entry name" value="UDP-Glc/GDP-Man_DH_dimer"/>
</dbReference>
<proteinExistence type="predicted"/>
<dbReference type="GO" id="GO:0016616">
    <property type="term" value="F:oxidoreductase activity, acting on the CH-OH group of donors, NAD or NADP as acceptor"/>
    <property type="evidence" value="ECO:0007669"/>
    <property type="project" value="InterPro"/>
</dbReference>
<organism evidence="2 3">
    <name type="scientific">Candidatus Sungbacteria bacterium RIFCSPHIGHO2_01_FULL_47_32</name>
    <dbReference type="NCBI Taxonomy" id="1802264"/>
    <lineage>
        <taxon>Bacteria</taxon>
        <taxon>Candidatus Sungiibacteriota</taxon>
    </lineage>
</organism>
<name>A0A1G2K7D1_9BACT</name>
<dbReference type="InterPro" id="IPR013328">
    <property type="entry name" value="6PGD_dom2"/>
</dbReference>
<dbReference type="AlphaFoldDB" id="A0A1G2K7D1"/>
<dbReference type="GO" id="GO:0051287">
    <property type="term" value="F:NAD binding"/>
    <property type="evidence" value="ECO:0007669"/>
    <property type="project" value="InterPro"/>
</dbReference>
<feature type="domain" description="UDP-glucose/GDP-mannose dehydrogenase dimerisation" evidence="1">
    <location>
        <begin position="166"/>
        <end position="251"/>
    </location>
</feature>
<dbReference type="Gene3D" id="1.10.1040.10">
    <property type="entry name" value="N-(1-d-carboxylethyl)-l-norvaline Dehydrogenase, domain 2"/>
    <property type="match status" value="1"/>
</dbReference>
<sequence>MNKEVIIIGLGWVGQANALALIKDEFIVHGIDIRTVNNIYKDPDFNKIKISDAGSFTSDAPKIICVNALNDEHGKQDLSAVFSALKTARQIGGGPVILRSTVLPTKFKNLDFDLFVPEFLHELHAIEEARKPSLLVIGSKKSADNLPQFLLHWKKSAKRVFLGTPEEAAFIKYLSNIWNALRISHVNEMGNIMRRRGMNHEKVLDFFFERKPYLKYGREFSGHCLPKDALAFLTEFNEEAKLISAMHESNEDHKRYVKEHHPDVEAQYFRINEA</sequence>
<evidence type="ECO:0000313" key="2">
    <source>
        <dbReference type="EMBL" id="OGZ95103.1"/>
    </source>
</evidence>
<evidence type="ECO:0000259" key="1">
    <source>
        <dbReference type="Pfam" id="PF00984"/>
    </source>
</evidence>
<dbReference type="Pfam" id="PF00984">
    <property type="entry name" value="UDPG_MGDP_dh"/>
    <property type="match status" value="1"/>
</dbReference>
<dbReference type="PANTHER" id="PTHR43750:SF1">
    <property type="entry name" value="GDP-MANNOSE 6-DEHYDROGENASE"/>
    <property type="match status" value="1"/>
</dbReference>
<accession>A0A1G2K7D1</accession>
<gene>
    <name evidence="2" type="ORF">A2633_06240</name>
</gene>
<dbReference type="PANTHER" id="PTHR43750">
    <property type="entry name" value="UDP-GLUCOSE 6-DEHYDROGENASE TUAD"/>
    <property type="match status" value="1"/>
</dbReference>
<dbReference type="InterPro" id="IPR008927">
    <property type="entry name" value="6-PGluconate_DH-like_C_sf"/>
</dbReference>
<evidence type="ECO:0000313" key="3">
    <source>
        <dbReference type="Proteomes" id="UP000177152"/>
    </source>
</evidence>
<dbReference type="Proteomes" id="UP000177152">
    <property type="component" value="Unassembled WGS sequence"/>
</dbReference>
<reference evidence="2 3" key="1">
    <citation type="journal article" date="2016" name="Nat. Commun.">
        <title>Thousands of microbial genomes shed light on interconnected biogeochemical processes in an aquifer system.</title>
        <authorList>
            <person name="Anantharaman K."/>
            <person name="Brown C.T."/>
            <person name="Hug L.A."/>
            <person name="Sharon I."/>
            <person name="Castelle C.J."/>
            <person name="Probst A.J."/>
            <person name="Thomas B.C."/>
            <person name="Singh A."/>
            <person name="Wilkins M.J."/>
            <person name="Karaoz U."/>
            <person name="Brodie E.L."/>
            <person name="Williams K.H."/>
            <person name="Hubbard S.S."/>
            <person name="Banfield J.F."/>
        </authorList>
    </citation>
    <scope>NUCLEOTIDE SEQUENCE [LARGE SCALE GENOMIC DNA]</scope>
</reference>
<dbReference type="EMBL" id="MHQC01000017">
    <property type="protein sequence ID" value="OGZ95103.1"/>
    <property type="molecule type" value="Genomic_DNA"/>
</dbReference>
<protein>
    <recommendedName>
        <fullName evidence="1">UDP-glucose/GDP-mannose dehydrogenase dimerisation domain-containing protein</fullName>
    </recommendedName>
</protein>
<dbReference type="SUPFAM" id="SSF48179">
    <property type="entry name" value="6-phosphogluconate dehydrogenase C-terminal domain-like"/>
    <property type="match status" value="1"/>
</dbReference>
<dbReference type="SUPFAM" id="SSF51735">
    <property type="entry name" value="NAD(P)-binding Rossmann-fold domains"/>
    <property type="match status" value="1"/>
</dbReference>
<comment type="caution">
    <text evidence="2">The sequence shown here is derived from an EMBL/GenBank/DDBJ whole genome shotgun (WGS) entry which is preliminary data.</text>
</comment>
<dbReference type="InterPro" id="IPR036291">
    <property type="entry name" value="NAD(P)-bd_dom_sf"/>
</dbReference>